<reference evidence="1 2" key="1">
    <citation type="journal article" date="2019" name="Sci. Rep.">
        <title>Orb-weaving spider Araneus ventricosus genome elucidates the spidroin gene catalogue.</title>
        <authorList>
            <person name="Kono N."/>
            <person name="Nakamura H."/>
            <person name="Ohtoshi R."/>
            <person name="Moran D.A.P."/>
            <person name="Shinohara A."/>
            <person name="Yoshida Y."/>
            <person name="Fujiwara M."/>
            <person name="Mori M."/>
            <person name="Tomita M."/>
            <person name="Arakawa K."/>
        </authorList>
    </citation>
    <scope>NUCLEOTIDE SEQUENCE [LARGE SCALE GENOMIC DNA]</scope>
</reference>
<proteinExistence type="predicted"/>
<gene>
    <name evidence="1" type="ORF">AVEN_148034_1</name>
</gene>
<protein>
    <submittedName>
        <fullName evidence="1">Uncharacterized protein</fullName>
    </submittedName>
</protein>
<comment type="caution">
    <text evidence="1">The sequence shown here is derived from an EMBL/GenBank/DDBJ whole genome shotgun (WGS) entry which is preliminary data.</text>
</comment>
<dbReference type="Proteomes" id="UP000499080">
    <property type="component" value="Unassembled WGS sequence"/>
</dbReference>
<sequence length="100" mass="10830">MRAAAGGLAAVQGSLVLKTAGIRVRRRRSRLVGPFRRCRQGCRILLVSVGIAYLGSGVGDTESILDVIAESVVSVALNILNIHYQVHLVRINNKIMILTH</sequence>
<accession>A0A4Y2JYT2</accession>
<keyword evidence="2" id="KW-1185">Reference proteome</keyword>
<name>A0A4Y2JYT2_ARAVE</name>
<dbReference type="AlphaFoldDB" id="A0A4Y2JYT2"/>
<dbReference type="EMBL" id="BGPR01004018">
    <property type="protein sequence ID" value="GBM94997.1"/>
    <property type="molecule type" value="Genomic_DNA"/>
</dbReference>
<evidence type="ECO:0000313" key="2">
    <source>
        <dbReference type="Proteomes" id="UP000499080"/>
    </source>
</evidence>
<evidence type="ECO:0000313" key="1">
    <source>
        <dbReference type="EMBL" id="GBM94997.1"/>
    </source>
</evidence>
<organism evidence="1 2">
    <name type="scientific">Araneus ventricosus</name>
    <name type="common">Orbweaver spider</name>
    <name type="synonym">Epeira ventricosa</name>
    <dbReference type="NCBI Taxonomy" id="182803"/>
    <lineage>
        <taxon>Eukaryota</taxon>
        <taxon>Metazoa</taxon>
        <taxon>Ecdysozoa</taxon>
        <taxon>Arthropoda</taxon>
        <taxon>Chelicerata</taxon>
        <taxon>Arachnida</taxon>
        <taxon>Araneae</taxon>
        <taxon>Araneomorphae</taxon>
        <taxon>Entelegynae</taxon>
        <taxon>Araneoidea</taxon>
        <taxon>Araneidae</taxon>
        <taxon>Araneus</taxon>
    </lineage>
</organism>